<gene>
    <name evidence="3" type="ORF">R3P38DRAFT_2701140</name>
</gene>
<dbReference type="GO" id="GO:0005829">
    <property type="term" value="C:cytosol"/>
    <property type="evidence" value="ECO:0007669"/>
    <property type="project" value="TreeGrafter"/>
</dbReference>
<feature type="region of interest" description="Disordered" evidence="1">
    <location>
        <begin position="497"/>
        <end position="535"/>
    </location>
</feature>
<dbReference type="Pfam" id="PF00339">
    <property type="entry name" value="Arrestin_N"/>
    <property type="match status" value="1"/>
</dbReference>
<feature type="compositionally biased region" description="Polar residues" evidence="1">
    <location>
        <begin position="292"/>
        <end position="309"/>
    </location>
</feature>
<accession>A0AAW0BZQ9</accession>
<dbReference type="Pfam" id="PF02752">
    <property type="entry name" value="Arrestin_C"/>
    <property type="match status" value="1"/>
</dbReference>
<evidence type="ECO:0000313" key="3">
    <source>
        <dbReference type="EMBL" id="KAK7031450.1"/>
    </source>
</evidence>
<dbReference type="GO" id="GO:0031625">
    <property type="term" value="F:ubiquitin protein ligase binding"/>
    <property type="evidence" value="ECO:0007669"/>
    <property type="project" value="TreeGrafter"/>
</dbReference>
<proteinExistence type="predicted"/>
<dbReference type="GO" id="GO:0030674">
    <property type="term" value="F:protein-macromolecule adaptor activity"/>
    <property type="evidence" value="ECO:0007669"/>
    <property type="project" value="TreeGrafter"/>
</dbReference>
<dbReference type="SMART" id="SM01017">
    <property type="entry name" value="Arrestin_C"/>
    <property type="match status" value="1"/>
</dbReference>
<dbReference type="PANTHER" id="PTHR11188:SF17">
    <property type="entry name" value="FI21816P1"/>
    <property type="match status" value="1"/>
</dbReference>
<organism evidence="3 4">
    <name type="scientific">Favolaschia claudopus</name>
    <dbReference type="NCBI Taxonomy" id="2862362"/>
    <lineage>
        <taxon>Eukaryota</taxon>
        <taxon>Fungi</taxon>
        <taxon>Dikarya</taxon>
        <taxon>Basidiomycota</taxon>
        <taxon>Agaricomycotina</taxon>
        <taxon>Agaricomycetes</taxon>
        <taxon>Agaricomycetidae</taxon>
        <taxon>Agaricales</taxon>
        <taxon>Marasmiineae</taxon>
        <taxon>Mycenaceae</taxon>
        <taxon>Favolaschia</taxon>
    </lineage>
</organism>
<protein>
    <submittedName>
        <fullName evidence="3">Arrestin-C domain-containing protein</fullName>
    </submittedName>
</protein>
<dbReference type="InterPro" id="IPR050357">
    <property type="entry name" value="Arrestin_domain-protein"/>
</dbReference>
<reference evidence="3 4" key="1">
    <citation type="journal article" date="2024" name="J Genomics">
        <title>Draft genome sequencing and assembly of Favolaschia claudopus CIRM-BRFM 2984 isolated from oak limbs.</title>
        <authorList>
            <person name="Navarro D."/>
            <person name="Drula E."/>
            <person name="Chaduli D."/>
            <person name="Cazenave R."/>
            <person name="Ahrendt S."/>
            <person name="Wang J."/>
            <person name="Lipzen A."/>
            <person name="Daum C."/>
            <person name="Barry K."/>
            <person name="Grigoriev I.V."/>
            <person name="Favel A."/>
            <person name="Rosso M.N."/>
            <person name="Martin F."/>
        </authorList>
    </citation>
    <scope>NUCLEOTIDE SEQUENCE [LARGE SCALE GENOMIC DNA]</scope>
    <source>
        <strain evidence="3 4">CIRM-BRFM 2984</strain>
    </source>
</reference>
<evidence type="ECO:0000256" key="1">
    <source>
        <dbReference type="SAM" id="MobiDB-lite"/>
    </source>
</evidence>
<feature type="domain" description="Arrestin C-terminal-like" evidence="2">
    <location>
        <begin position="187"/>
        <end position="379"/>
    </location>
</feature>
<dbReference type="EMBL" id="JAWWNJ010000024">
    <property type="protein sequence ID" value="KAK7031450.1"/>
    <property type="molecule type" value="Genomic_DNA"/>
</dbReference>
<name>A0AAW0BZQ9_9AGAR</name>
<feature type="region of interest" description="Disordered" evidence="1">
    <location>
        <begin position="279"/>
        <end position="320"/>
    </location>
</feature>
<dbReference type="SUPFAM" id="SSF81296">
    <property type="entry name" value="E set domains"/>
    <property type="match status" value="1"/>
</dbReference>
<comment type="caution">
    <text evidence="3">The sequence shown here is derived from an EMBL/GenBank/DDBJ whole genome shotgun (WGS) entry which is preliminary data.</text>
</comment>
<dbReference type="GO" id="GO:0070086">
    <property type="term" value="P:ubiquitin-dependent endocytosis"/>
    <property type="evidence" value="ECO:0007669"/>
    <property type="project" value="TreeGrafter"/>
</dbReference>
<dbReference type="InterPro" id="IPR014752">
    <property type="entry name" value="Arrestin-like_C"/>
</dbReference>
<dbReference type="AlphaFoldDB" id="A0AAW0BZQ9"/>
<dbReference type="GO" id="GO:0005886">
    <property type="term" value="C:plasma membrane"/>
    <property type="evidence" value="ECO:0007669"/>
    <property type="project" value="TreeGrafter"/>
</dbReference>
<evidence type="ECO:0000313" key="4">
    <source>
        <dbReference type="Proteomes" id="UP001362999"/>
    </source>
</evidence>
<dbReference type="InterPro" id="IPR011021">
    <property type="entry name" value="Arrestin-like_N"/>
</dbReference>
<dbReference type="InterPro" id="IPR011022">
    <property type="entry name" value="Arrestin_C-like"/>
</dbReference>
<dbReference type="InterPro" id="IPR014756">
    <property type="entry name" value="Ig_E-set"/>
</dbReference>
<evidence type="ECO:0000259" key="2">
    <source>
        <dbReference type="SMART" id="SM01017"/>
    </source>
</evidence>
<dbReference type="Proteomes" id="UP001362999">
    <property type="component" value="Unassembled WGS sequence"/>
</dbReference>
<dbReference type="Gene3D" id="2.60.40.640">
    <property type="match status" value="1"/>
</dbReference>
<dbReference type="PANTHER" id="PTHR11188">
    <property type="entry name" value="ARRESTIN DOMAIN CONTAINING PROTEIN"/>
    <property type="match status" value="1"/>
</dbReference>
<feature type="region of interest" description="Disordered" evidence="1">
    <location>
        <begin position="630"/>
        <end position="663"/>
    </location>
</feature>
<feature type="compositionally biased region" description="Pro residues" evidence="1">
    <location>
        <begin position="520"/>
        <end position="529"/>
    </location>
</feature>
<sequence length="663" mass="71763">MPFFKSKAHHGVDHPDPHESRLEILLDREYVFLRGSGADVEPALISGNVALYLTEPTALRSISLQFRGKAYLPDPPQENQSSSTSASTFIVCKHDWSFLEGPKKHNHTLKAGKHLFPFQLQVGGAIPRSVITDAFGGASITYKLRAVAQRAGAFSHNIQAVVPVYLVRSLGSTSLEYQQTNELEHAWAGKLLFSVAIPHSAWAAGDEFVALLKVSPLVKGVGVLSITTSLRETTRIHGRPNPVTRTVASVTHEILGGKAVEMRDPVDKKGKFSQFNLPLSLRSPATPLNEAGPSTQDGRAGSNIPSHTQPQPPHDPAQSEDDIVTTLPLRIPRHLSPSHPLEPIRVSHLIHWSVLVTNADGHISELYCSLPVILLDSQLLSEAQAHTKLARQLLVGGPEVLVETAPEAHELPSYIEHVRDRVANMFLPEGQTLRVTNPWIQLGVSPIFGDQPQSCSSNGSPLQVISDSNDAYVPDPDHPVFLDWVNAELLISHGVTKYPRLTDPGTSTPDDGGSQTPGSDHPPTPPTPPTTGVTTYTHTSAASRELPQIFTATLEPTSTFTHPNWLSARPDPKDPRVSSVDIQRRVKEVSVPHPEMESVLLHRAFTEVPDYEVALRGFLGGVPPLSSMHGLPSYDEASRSGTPELGAKHVEGSSSGSAADVPS</sequence>
<keyword evidence="4" id="KW-1185">Reference proteome</keyword>